<feature type="transmembrane region" description="Helical" evidence="7">
    <location>
        <begin position="49"/>
        <end position="69"/>
    </location>
</feature>
<dbReference type="Gene3D" id="3.40.50.720">
    <property type="entry name" value="NAD(P)-binding Rossmann-like Domain"/>
    <property type="match status" value="1"/>
</dbReference>
<name>A0ABP3XUD6_9FLAO</name>
<dbReference type="PANTHER" id="PTHR30576:SF0">
    <property type="entry name" value="UNDECAPRENYL-PHOSPHATE N-ACETYLGALACTOSAMINYL 1-PHOSPHATE TRANSFERASE-RELATED"/>
    <property type="match status" value="1"/>
</dbReference>
<comment type="subcellular location">
    <subcellularLocation>
        <location evidence="1">Membrane</location>
        <topology evidence="1">Multi-pass membrane protein</topology>
    </subcellularLocation>
</comment>
<dbReference type="InterPro" id="IPR003362">
    <property type="entry name" value="Bact_transf"/>
</dbReference>
<sequence length="463" mass="54183">MSKTSTYHFEISERIVLLRIFDIVFSLGTLFLVGQIFDFGYFSIRVDSWIWSIVLAIYLIIFAEIFELYNLQKASKFYKTFQNITLATSITVLFYILTPFYTPPLPENRLQIIYFFLSLLTPLALWRYAYVKFVAIQRFNKRILIVGDSFDVDDIKEQLEKADPNLTLVGYVDTNKKTAKPKDHHLIEFNVLDIRRSINEFDINEVVVTSTHDENITAELYSELIYLLENGFPIKEYTQVYEEITHRIPVQHVAKDFYRYFPFSRSNQNKLYLFFQRLFDILFAGIGVLVGSLFLPFILVGNLVGNRGPLFYSQMRVGKNGKVFYILKLRSMVTNAESGGAQWAQKNDARITVFGKLLRKSRLDELPQFLNILKGDMSLIGPRPERPVFVRELSRKIPFYETRHVINPGLTGWAQVNAKYASSEEDTLEKLQYDLYYIKHRSFFLDIRIILRTLSTVIFFRGQ</sequence>
<keyword evidence="6 7" id="KW-0472">Membrane</keyword>
<keyword evidence="4 7" id="KW-0812">Transmembrane</keyword>
<dbReference type="PANTHER" id="PTHR30576">
    <property type="entry name" value="COLANIC BIOSYNTHESIS UDP-GLUCOSE LIPID CARRIER TRANSFERASE"/>
    <property type="match status" value="1"/>
</dbReference>
<reference evidence="10" key="1">
    <citation type="journal article" date="2019" name="Int. J. Syst. Evol. Microbiol.">
        <title>The Global Catalogue of Microorganisms (GCM) 10K type strain sequencing project: providing services to taxonomists for standard genome sequencing and annotation.</title>
        <authorList>
            <consortium name="The Broad Institute Genomics Platform"/>
            <consortium name="The Broad Institute Genome Sequencing Center for Infectious Disease"/>
            <person name="Wu L."/>
            <person name="Ma J."/>
        </authorList>
    </citation>
    <scope>NUCLEOTIDE SEQUENCE [LARGE SCALE GENOMIC DNA]</scope>
    <source>
        <strain evidence="10">JCM 16082</strain>
    </source>
</reference>
<feature type="transmembrane region" description="Helical" evidence="7">
    <location>
        <begin position="112"/>
        <end position="131"/>
    </location>
</feature>
<keyword evidence="3" id="KW-0808">Transferase</keyword>
<evidence type="ECO:0000259" key="8">
    <source>
        <dbReference type="Pfam" id="PF02397"/>
    </source>
</evidence>
<evidence type="ECO:0000256" key="6">
    <source>
        <dbReference type="ARBA" id="ARBA00023136"/>
    </source>
</evidence>
<evidence type="ECO:0000256" key="4">
    <source>
        <dbReference type="ARBA" id="ARBA00022692"/>
    </source>
</evidence>
<feature type="transmembrane region" description="Helical" evidence="7">
    <location>
        <begin position="278"/>
        <end position="299"/>
    </location>
</feature>
<dbReference type="RefSeq" id="WP_343763090.1">
    <property type="nucleotide sequence ID" value="NZ_BAAAFG010000002.1"/>
</dbReference>
<gene>
    <name evidence="9" type="ORF">GCM10009117_03630</name>
</gene>
<comment type="similarity">
    <text evidence="2">Belongs to the bacterial sugar transferase family.</text>
</comment>
<comment type="caution">
    <text evidence="9">The sequence shown here is derived from an EMBL/GenBank/DDBJ whole genome shotgun (WGS) entry which is preliminary data.</text>
</comment>
<dbReference type="InterPro" id="IPR017475">
    <property type="entry name" value="EPS_sugar_tfrase"/>
</dbReference>
<proteinExistence type="inferred from homology"/>
<evidence type="ECO:0000313" key="10">
    <source>
        <dbReference type="Proteomes" id="UP001500507"/>
    </source>
</evidence>
<accession>A0ABP3XUD6</accession>
<keyword evidence="5 7" id="KW-1133">Transmembrane helix</keyword>
<feature type="transmembrane region" description="Helical" evidence="7">
    <location>
        <begin position="16"/>
        <end position="37"/>
    </location>
</feature>
<evidence type="ECO:0000313" key="9">
    <source>
        <dbReference type="EMBL" id="GAA0871217.1"/>
    </source>
</evidence>
<dbReference type="NCBIfam" id="TIGR03025">
    <property type="entry name" value="EPS_sugtrans"/>
    <property type="match status" value="1"/>
</dbReference>
<protein>
    <submittedName>
        <fullName evidence="9">Exopolysaccharide biosynthesis polyprenyl glycosylphosphotransferase</fullName>
    </submittedName>
</protein>
<dbReference type="Pfam" id="PF02397">
    <property type="entry name" value="Bac_transf"/>
    <property type="match status" value="1"/>
</dbReference>
<evidence type="ECO:0000256" key="3">
    <source>
        <dbReference type="ARBA" id="ARBA00022679"/>
    </source>
</evidence>
<organism evidence="9 10">
    <name type="scientific">Gangjinia marincola</name>
    <dbReference type="NCBI Taxonomy" id="578463"/>
    <lineage>
        <taxon>Bacteria</taxon>
        <taxon>Pseudomonadati</taxon>
        <taxon>Bacteroidota</taxon>
        <taxon>Flavobacteriia</taxon>
        <taxon>Flavobacteriales</taxon>
        <taxon>Flavobacteriaceae</taxon>
        <taxon>Gangjinia</taxon>
    </lineage>
</organism>
<evidence type="ECO:0000256" key="5">
    <source>
        <dbReference type="ARBA" id="ARBA00022989"/>
    </source>
</evidence>
<keyword evidence="10" id="KW-1185">Reference proteome</keyword>
<feature type="transmembrane region" description="Helical" evidence="7">
    <location>
        <begin position="81"/>
        <end position="100"/>
    </location>
</feature>
<dbReference type="Proteomes" id="UP001500507">
    <property type="component" value="Unassembled WGS sequence"/>
</dbReference>
<evidence type="ECO:0000256" key="2">
    <source>
        <dbReference type="ARBA" id="ARBA00006464"/>
    </source>
</evidence>
<evidence type="ECO:0000256" key="7">
    <source>
        <dbReference type="SAM" id="Phobius"/>
    </source>
</evidence>
<dbReference type="EMBL" id="BAAAFG010000002">
    <property type="protein sequence ID" value="GAA0871217.1"/>
    <property type="molecule type" value="Genomic_DNA"/>
</dbReference>
<evidence type="ECO:0000256" key="1">
    <source>
        <dbReference type="ARBA" id="ARBA00004141"/>
    </source>
</evidence>
<feature type="domain" description="Bacterial sugar transferase" evidence="8">
    <location>
        <begin position="277"/>
        <end position="458"/>
    </location>
</feature>